<geneLocation type="plasmid" evidence="1">
    <name>pT26-2</name>
</geneLocation>
<dbReference type="RefSeq" id="WP_013088022.1">
    <property type="nucleotide sequence ID" value="NC_014116.1"/>
</dbReference>
<organism evidence="1">
    <name type="scientific">Thermococcus sp. 26/2</name>
    <dbReference type="NCBI Taxonomy" id="758583"/>
    <lineage>
        <taxon>Archaea</taxon>
        <taxon>Methanobacteriati</taxon>
        <taxon>Methanobacteriota</taxon>
        <taxon>Thermococci</taxon>
        <taxon>Thermococcales</taxon>
        <taxon>Thermococcaceae</taxon>
        <taxon>Thermococcus</taxon>
    </lineage>
</organism>
<sequence length="166" mass="19812">MSWEEKGYTLLEPTREGKYFYKNYVKVFDDEALSALEKELKKFIGFKAGHLEVHDLEALRFEDDYTYEASSYTFVENGYCAHTQEIIFTDADFIFYKITKRDVDKDEDAYEFRERVRFIFDTLKFVVVVRRQFSSDGGLRTLKIELYGNMKEPVVKKVEKLLRKLK</sequence>
<accession>D6MY55</accession>
<dbReference type="EMBL" id="GU056179">
    <property type="protein sequence ID" value="ADF80256.1"/>
    <property type="molecule type" value="Genomic_DNA"/>
</dbReference>
<dbReference type="AlphaFoldDB" id="D6MY55"/>
<reference evidence="1" key="1">
    <citation type="journal article" date="2010" name="Nucleic Acids Res.">
        <title>Two novel families of plasmids from hyperthermophilic archaea encoding new families of replication proteins.</title>
        <authorList>
            <person name="Soler N."/>
            <person name="Marguet E."/>
            <person name="Cortez D."/>
            <person name="Desnoues N."/>
            <person name="Keller J."/>
            <person name="van Tilbeurgh H."/>
            <person name="Sezonov G."/>
            <person name="Forterre P."/>
        </authorList>
    </citation>
    <scope>NUCLEOTIDE SEQUENCE</scope>
    <source>
        <strain evidence="1">26/2</strain>
        <plasmid evidence="1">pT26-2</plasmid>
    </source>
</reference>
<proteinExistence type="predicted"/>
<name>D6MY55_9EURY</name>
<protein>
    <submittedName>
        <fullName evidence="1">T26-32p</fullName>
    </submittedName>
</protein>
<gene>
    <name evidence="1" type="ORF">t26-32</name>
</gene>
<keyword evidence="1" id="KW-0614">Plasmid</keyword>
<evidence type="ECO:0000313" key="1">
    <source>
        <dbReference type="EMBL" id="ADF80256.1"/>
    </source>
</evidence>